<dbReference type="Pfam" id="PF23339">
    <property type="entry name" value="PTHB1_CtH"/>
    <property type="match status" value="1"/>
</dbReference>
<feature type="domain" description="PTHB1 hairpin" evidence="5">
    <location>
        <begin position="645"/>
        <end position="746"/>
    </location>
</feature>
<evidence type="ECO:0000313" key="7">
    <source>
        <dbReference type="RefSeq" id="XP_028132015.1"/>
    </source>
</evidence>
<organism evidence="7">
    <name type="scientific">Diabrotica virgifera virgifera</name>
    <name type="common">western corn rootworm</name>
    <dbReference type="NCBI Taxonomy" id="50390"/>
    <lineage>
        <taxon>Eukaryota</taxon>
        <taxon>Metazoa</taxon>
        <taxon>Ecdysozoa</taxon>
        <taxon>Arthropoda</taxon>
        <taxon>Hexapoda</taxon>
        <taxon>Insecta</taxon>
        <taxon>Pterygota</taxon>
        <taxon>Neoptera</taxon>
        <taxon>Endopterygota</taxon>
        <taxon>Coleoptera</taxon>
        <taxon>Polyphaga</taxon>
        <taxon>Cucujiformia</taxon>
        <taxon>Chrysomeloidea</taxon>
        <taxon>Chrysomelidae</taxon>
        <taxon>Galerucinae</taxon>
        <taxon>Diabroticina</taxon>
        <taxon>Diabroticites</taxon>
        <taxon>Diabrotica</taxon>
    </lineage>
</organism>
<feature type="domain" description="PTHB1 N-terminal" evidence="3">
    <location>
        <begin position="103"/>
        <end position="378"/>
    </location>
</feature>
<dbReference type="Pfam" id="PF14727">
    <property type="entry name" value="PHTB1_N"/>
    <property type="match status" value="1"/>
</dbReference>
<evidence type="ECO:0000256" key="1">
    <source>
        <dbReference type="SAM" id="Coils"/>
    </source>
</evidence>
<dbReference type="InterPro" id="IPR055362">
    <property type="entry name" value="PTHB1_pf_dom"/>
</dbReference>
<evidence type="ECO:0000259" key="3">
    <source>
        <dbReference type="Pfam" id="PF14727"/>
    </source>
</evidence>
<evidence type="ECO:0000259" key="6">
    <source>
        <dbReference type="Pfam" id="PF23339"/>
    </source>
</evidence>
<keyword evidence="1" id="KW-0175">Coiled coil</keyword>
<dbReference type="Pfam" id="PF23338">
    <property type="entry name" value="PTHB1_hp"/>
    <property type="match status" value="1"/>
</dbReference>
<accession>A0A6P7FFG7</accession>
<dbReference type="Pfam" id="PF23337">
    <property type="entry name" value="PTHB1_pf"/>
    <property type="match status" value="1"/>
</dbReference>
<feature type="compositionally biased region" description="Basic and acidic residues" evidence="2">
    <location>
        <begin position="845"/>
        <end position="857"/>
    </location>
</feature>
<dbReference type="GO" id="GO:0060271">
    <property type="term" value="P:cilium assembly"/>
    <property type="evidence" value="ECO:0007669"/>
    <property type="project" value="TreeGrafter"/>
</dbReference>
<dbReference type="InterPro" id="IPR055363">
    <property type="entry name" value="PTHB1_hp_dom"/>
</dbReference>
<feature type="region of interest" description="Disordered" evidence="2">
    <location>
        <begin position="830"/>
        <end position="867"/>
    </location>
</feature>
<feature type="coiled-coil region" evidence="1">
    <location>
        <begin position="386"/>
        <end position="413"/>
    </location>
</feature>
<protein>
    <submittedName>
        <fullName evidence="7">Protein PTHB1 isoform X1</fullName>
    </submittedName>
</protein>
<dbReference type="PANTHER" id="PTHR20991:SF0">
    <property type="entry name" value="PROTEIN PTHB1"/>
    <property type="match status" value="1"/>
</dbReference>
<dbReference type="RefSeq" id="XP_028132015.1">
    <property type="nucleotide sequence ID" value="XM_028276214.1"/>
</dbReference>
<evidence type="ECO:0000259" key="5">
    <source>
        <dbReference type="Pfam" id="PF23338"/>
    </source>
</evidence>
<dbReference type="InterPro" id="IPR055364">
    <property type="entry name" value="PTHB1_CtH_dom"/>
</dbReference>
<dbReference type="OrthoDB" id="10262646at2759"/>
<feature type="domain" description="PTHB1 C-terminal helix bundle" evidence="6">
    <location>
        <begin position="756"/>
        <end position="823"/>
    </location>
</feature>
<dbReference type="GO" id="GO:0016020">
    <property type="term" value="C:membrane"/>
    <property type="evidence" value="ECO:0007669"/>
    <property type="project" value="TreeGrafter"/>
</dbReference>
<feature type="coiled-coil region" evidence="1">
    <location>
        <begin position="704"/>
        <end position="731"/>
    </location>
</feature>
<evidence type="ECO:0000256" key="2">
    <source>
        <dbReference type="SAM" id="MobiDB-lite"/>
    </source>
</evidence>
<name>A0A6P7FFG7_DIAVI</name>
<dbReference type="AlphaFoldDB" id="A0A6P7FFG7"/>
<dbReference type="InParanoid" id="A0A6P7FFG7"/>
<sequence length="886" mass="101739">MGGVDLADQKIATYDLDRKSTKWWCKVFYKLLMASVINSWIMFLEIQNKKEKVPFLHYLVRVAEQLISLGRSKAKIKRRVSGRPDCLKTTTTYSRDTQKIHHVRDTELSRGSQNYQTAVLSPRRLSVHLLKIKEGQTEHGTQNTFETLYEHHLLRSAANFTIGPFGGSQNRDFICVQSLDGMLSFFEQENQTFCCFLPDFLLPSPMVYVKKTDTFLTLDGSWNIVCYRYNSLSEVGERTENDPHASSKIAPLWSYFLGEPVIDINTVEDEFNKISYILILGERNYFCIYETGRLTFMKKLEYSPICFEVYMIKEKVFSLIVSETSDLLVYENTKLKWSAKLQFLPVCLKRAFLKHVKGSLVLLSEEGRLECCYLGTEPSLFVAPPLAERELDLEKVEDELKTLNERIRESYGNDLKFANQNPEKEITIKIQVSKDLVPCVYETNLKDPKDLQMCPIKVEVTPQMAFDEIQISVSASKPIKITPDIDFHLHPEDTMDFECFAFLYEDLEVPSLTVNVSVTVISSLGIARSFNKSAMLPIKLIAESSTPQKDGNHKITLSVTQNVVPLLTLFPEFGEETKTSNAIAFKNFYDSGQPVTVLLAKSSDRYRIQSSSIASLSCIIEQIIFRLNNHYRNVDEFKVVYSSALPSTEVVLYVKEHFSSRQEVSKLETSLQQLGQQFIIIQKRLISKFKVKNPTPLTNLEVLMKDTYNEIDNTIQMLNKANKKLTKAQVELSCVLNLIENLIKIMDIDNKMKEEIVSIFCPSVDDIESQDWEDVMDAALSYLLRTSLAKSEKDKLRISQSNVEKVTDISKMEKRLVQVLERISKIETPETVQVENENEEEEEELSKPEIEHEDEKPMGSQLGQASMRLLSARRSLLRKRHKNEEE</sequence>
<dbReference type="GO" id="GO:0034464">
    <property type="term" value="C:BBSome"/>
    <property type="evidence" value="ECO:0007669"/>
    <property type="project" value="InterPro"/>
</dbReference>
<feature type="domain" description="PTHB1 platform" evidence="4">
    <location>
        <begin position="537"/>
        <end position="642"/>
    </location>
</feature>
<gene>
    <name evidence="7" type="primary">LOC114327545</name>
</gene>
<evidence type="ECO:0000259" key="4">
    <source>
        <dbReference type="Pfam" id="PF23337"/>
    </source>
</evidence>
<dbReference type="FunCoup" id="A0A6P7FFG7">
    <property type="interactions" value="86"/>
</dbReference>
<dbReference type="InterPro" id="IPR026511">
    <property type="entry name" value="PTHB1"/>
</dbReference>
<dbReference type="InterPro" id="IPR028073">
    <property type="entry name" value="PHTB1_N_dom"/>
</dbReference>
<dbReference type="PANTHER" id="PTHR20991">
    <property type="entry name" value="PARATHYROID HORMONE-RESPONSIVE B1 GENE"/>
    <property type="match status" value="1"/>
</dbReference>
<reference evidence="7" key="1">
    <citation type="submission" date="2025-08" db="UniProtKB">
        <authorList>
            <consortium name="RefSeq"/>
        </authorList>
    </citation>
    <scope>IDENTIFICATION</scope>
    <source>
        <tissue evidence="7">Whole insect</tissue>
    </source>
</reference>
<proteinExistence type="predicted"/>